<keyword evidence="3" id="KW-1185">Reference proteome</keyword>
<feature type="region of interest" description="Disordered" evidence="1">
    <location>
        <begin position="273"/>
        <end position="359"/>
    </location>
</feature>
<sequence length="796" mass="86589">MARSRARFSRSGEVKGSEASLHTISPITGHYAPWTFESDENHGIESGIYVSGVHNQKSSMADWVIETGAWDVGWPAGTAMGLTQFLLKFWLAKNNREDIEPCSIHLFFAVEAQLLALGVSSSILHDPVEDPFLISNDNDSESSLPSSACTPSRLSSNSGSQNASPWLRTPLKDSPTPASNPSLNSSERIVAAELQISEFPCSDRSETAQTPVSRFPLTPRERMIAEVSGIIPSEDFESACSDEHEFSRHSFTSRGCQDTAKRLRCLRDAKDVTWHPKDPKQKPPKEYGSLSSDGFLSRTVPLGSSCGTSSPPQSATPSGSRDSSGGFSSPSGMPSTPLGKASNFGSGNFGSGTYNETGLPEDTTVAVEISTGPGQTPRALPMVCWHRANGTPCKGKPGESPKSRHLLCDHSMSDSTKNPTRKKKTESPNHHTLSPPCVRCGRLFDSEAALKNHYKEDSLCDLLPPGESQPANDEICQTGASPERMYEIKQAMEEYGKSKTLPRECNPKELELRGWVLRNRDLYQGQSQETPETAEDELVVACTRKKRRALQLLRDYLEADSSSGEIGRLEPTELTRILHRTEAAMDLAEHEETQRENAAKQGRKRKRPSGSANASSSPAPVASISQLDSSPPMPTHSVMTSDGPESVQLNRLPMPRGPFPDVHRVLQFEEASDPSLLHVSKRQTTSAISQPSLSPSRQVTEATFYDEPSSANTSQNPGGELATPLEIAHLGPSDTLLMNDSDMPEASEPSASIPVIWKDTFGTDDPTSSTGLPDDWSLENSNFNLYFGNFDSTSTH</sequence>
<feature type="region of interest" description="Disordered" evidence="1">
    <location>
        <begin position="391"/>
        <end position="432"/>
    </location>
</feature>
<evidence type="ECO:0000313" key="2">
    <source>
        <dbReference type="EMBL" id="KAF4624940.1"/>
    </source>
</evidence>
<dbReference type="OrthoDB" id="10424431at2759"/>
<feature type="compositionally biased region" description="Basic and acidic residues" evidence="1">
    <location>
        <begin position="587"/>
        <end position="598"/>
    </location>
</feature>
<comment type="caution">
    <text evidence="2">The sequence shown here is derived from an EMBL/GenBank/DDBJ whole genome shotgun (WGS) entry which is preliminary data.</text>
</comment>
<feature type="compositionally biased region" description="Polar residues" evidence="1">
    <location>
        <begin position="305"/>
        <end position="316"/>
    </location>
</feature>
<feature type="compositionally biased region" description="Polar residues" evidence="1">
    <location>
        <begin position="135"/>
        <end position="164"/>
    </location>
</feature>
<protein>
    <submittedName>
        <fullName evidence="2">Uncharacterized protein</fullName>
    </submittedName>
</protein>
<dbReference type="AlphaFoldDB" id="A0A8H4R9Z1"/>
<feature type="compositionally biased region" description="Basic and acidic residues" evidence="1">
    <location>
        <begin position="273"/>
        <end position="285"/>
    </location>
</feature>
<reference evidence="2 3" key="1">
    <citation type="submission" date="2020-03" db="EMBL/GenBank/DDBJ databases">
        <title>Draft Genome Sequence of Cudoniella acicularis.</title>
        <authorList>
            <person name="Buettner E."/>
            <person name="Kellner H."/>
        </authorList>
    </citation>
    <scope>NUCLEOTIDE SEQUENCE [LARGE SCALE GENOMIC DNA]</scope>
    <source>
        <strain evidence="2 3">DSM 108380</strain>
    </source>
</reference>
<accession>A0A8H4R9Z1</accession>
<proteinExistence type="predicted"/>
<feature type="region of interest" description="Disordered" evidence="1">
    <location>
        <begin position="676"/>
        <end position="718"/>
    </location>
</feature>
<feature type="compositionally biased region" description="Low complexity" evidence="1">
    <location>
        <begin position="609"/>
        <end position="625"/>
    </location>
</feature>
<feature type="region of interest" description="Disordered" evidence="1">
    <location>
        <begin position="135"/>
        <end position="184"/>
    </location>
</feature>
<gene>
    <name evidence="2" type="ORF">G7Y89_g13228</name>
</gene>
<name>A0A8H4R9Z1_9HELO</name>
<evidence type="ECO:0000256" key="1">
    <source>
        <dbReference type="SAM" id="MobiDB-lite"/>
    </source>
</evidence>
<organism evidence="2 3">
    <name type="scientific">Cudoniella acicularis</name>
    <dbReference type="NCBI Taxonomy" id="354080"/>
    <lineage>
        <taxon>Eukaryota</taxon>
        <taxon>Fungi</taxon>
        <taxon>Dikarya</taxon>
        <taxon>Ascomycota</taxon>
        <taxon>Pezizomycotina</taxon>
        <taxon>Leotiomycetes</taxon>
        <taxon>Helotiales</taxon>
        <taxon>Tricladiaceae</taxon>
        <taxon>Cudoniella</taxon>
    </lineage>
</organism>
<feature type="compositionally biased region" description="Low complexity" evidence="1">
    <location>
        <begin position="317"/>
        <end position="346"/>
    </location>
</feature>
<feature type="region of interest" description="Disordered" evidence="1">
    <location>
        <begin position="587"/>
        <end position="658"/>
    </location>
</feature>
<dbReference type="EMBL" id="JAAMPI010001510">
    <property type="protein sequence ID" value="KAF4624940.1"/>
    <property type="molecule type" value="Genomic_DNA"/>
</dbReference>
<evidence type="ECO:0000313" key="3">
    <source>
        <dbReference type="Proteomes" id="UP000566819"/>
    </source>
</evidence>
<feature type="compositionally biased region" description="Polar residues" evidence="1">
    <location>
        <begin position="682"/>
        <end position="701"/>
    </location>
</feature>
<dbReference type="Proteomes" id="UP000566819">
    <property type="component" value="Unassembled WGS sequence"/>
</dbReference>
<feature type="compositionally biased region" description="Basic and acidic residues" evidence="1">
    <location>
        <begin position="396"/>
        <end position="412"/>
    </location>
</feature>